<sequence>MSAQSFNVRPVLGDPSTSSSFNPVWHGGSKDDRTPLLNCSARRVFPVPVAVAPVFGPSPLRETYLPRASAQVRLSVPQSISIGPSTSFATRTAATCLLTTKPVHRARRNSDCVPHGAACSLPPSFLQLLWNGGAAVQHVVAAWSERSRALSRRGQLVPSSIGELEAGLMLPDAAGRGPGDGVGVVDVPTVPTTYPARRVFALACTDLHLCTNKLRMEIE</sequence>
<evidence type="ECO:0000313" key="3">
    <source>
        <dbReference type="Proteomes" id="UP000266841"/>
    </source>
</evidence>
<accession>K0T4X1</accession>
<organism evidence="2 3">
    <name type="scientific">Thalassiosira oceanica</name>
    <name type="common">Marine diatom</name>
    <dbReference type="NCBI Taxonomy" id="159749"/>
    <lineage>
        <taxon>Eukaryota</taxon>
        <taxon>Sar</taxon>
        <taxon>Stramenopiles</taxon>
        <taxon>Ochrophyta</taxon>
        <taxon>Bacillariophyta</taxon>
        <taxon>Coscinodiscophyceae</taxon>
        <taxon>Thalassiosirophycidae</taxon>
        <taxon>Thalassiosirales</taxon>
        <taxon>Thalassiosiraceae</taxon>
        <taxon>Thalassiosira</taxon>
    </lineage>
</organism>
<name>K0T4X1_THAOC</name>
<proteinExistence type="predicted"/>
<evidence type="ECO:0000256" key="1">
    <source>
        <dbReference type="SAM" id="MobiDB-lite"/>
    </source>
</evidence>
<feature type="region of interest" description="Disordered" evidence="1">
    <location>
        <begin position="1"/>
        <end position="29"/>
    </location>
</feature>
<keyword evidence="3" id="KW-1185">Reference proteome</keyword>
<dbReference type="Proteomes" id="UP000266841">
    <property type="component" value="Unassembled WGS sequence"/>
</dbReference>
<gene>
    <name evidence="2" type="ORF">THAOC_05769</name>
</gene>
<dbReference type="EMBL" id="AGNL01005490">
    <property type="protein sequence ID" value="EJK72675.1"/>
    <property type="molecule type" value="Genomic_DNA"/>
</dbReference>
<evidence type="ECO:0000313" key="2">
    <source>
        <dbReference type="EMBL" id="EJK72675.1"/>
    </source>
</evidence>
<reference evidence="2 3" key="1">
    <citation type="journal article" date="2012" name="Genome Biol.">
        <title>Genome and low-iron response of an oceanic diatom adapted to chronic iron limitation.</title>
        <authorList>
            <person name="Lommer M."/>
            <person name="Specht M."/>
            <person name="Roy A.S."/>
            <person name="Kraemer L."/>
            <person name="Andreson R."/>
            <person name="Gutowska M.A."/>
            <person name="Wolf J."/>
            <person name="Bergner S.V."/>
            <person name="Schilhabel M.B."/>
            <person name="Klostermeier U.C."/>
            <person name="Beiko R.G."/>
            <person name="Rosenstiel P."/>
            <person name="Hippler M."/>
            <person name="Laroche J."/>
        </authorList>
    </citation>
    <scope>NUCLEOTIDE SEQUENCE [LARGE SCALE GENOMIC DNA]</scope>
    <source>
        <strain evidence="2 3">CCMP1005</strain>
    </source>
</reference>
<dbReference type="AlphaFoldDB" id="K0T4X1"/>
<protein>
    <submittedName>
        <fullName evidence="2">Uncharacterized protein</fullName>
    </submittedName>
</protein>
<comment type="caution">
    <text evidence="2">The sequence shown here is derived from an EMBL/GenBank/DDBJ whole genome shotgun (WGS) entry which is preliminary data.</text>
</comment>